<dbReference type="InterPro" id="IPR027417">
    <property type="entry name" value="P-loop_NTPase"/>
</dbReference>
<feature type="region of interest" description="Disordered" evidence="2">
    <location>
        <begin position="325"/>
        <end position="362"/>
    </location>
</feature>
<keyword evidence="5" id="KW-1185">Reference proteome</keyword>
<dbReference type="InterPro" id="IPR002035">
    <property type="entry name" value="VWF_A"/>
</dbReference>
<accession>A0A5M6IX36</accession>
<dbReference type="Gene3D" id="1.10.8.80">
    <property type="entry name" value="Magnesium chelatase subunit I, C-Terminal domain"/>
    <property type="match status" value="1"/>
</dbReference>
<dbReference type="PANTHER" id="PTHR43473:SF2">
    <property type="entry name" value="MAGNESIUM-CHELATASE SUBUNIT CHLD, CHLOROPLASTIC"/>
    <property type="match status" value="1"/>
</dbReference>
<dbReference type="RefSeq" id="WP_150040122.1">
    <property type="nucleotide sequence ID" value="NZ_OW485601.1"/>
</dbReference>
<sequence>MSAPSSPSVVAPSPWEDVVLAAALFALDPAGVGGVSLRSLTGPVRERWIALVREYLPEGAPVRRLPVHVTDGRLLGGLDLAATLRAGRPIAERGLLAEADGGVVMVATAERMPGGIAARLAAVLDAGEVLVERDGIAMRLRTAFGVVALDEGMSPDERPPAALLDRLAFHLDFTGIRVEDAARPPLTAATIAAARARLPGVTAPDKVTEALCSTAMALGIDSIRAPILALRVARAAAALGGRPEVGEEDARVAARLVLGPRATILPADPEQEPPPPEPPPPEQSDEQNEEQEKAEPLQEQELQELVLAAAKAAIPAGLLSQLKMNGSNRARSPSSGKAGQLKLSQQRGRPIGTRAGDPRTGARLNLVETLRVAAPWQSLRRREAAAAAAAAQRPAHGPKRVEVRRDDFRVNRFKQRTETTTIFVVDASGSAALHRLGEAKGAVNLLLADCYVRRDKVALLAFRGTAAELLLPPTNSLVRAKRSLAALPGGGGTPVAAAIDAALTLADAVRRKGQTPVVIFMTDGRANIARDGKPDRPRAEADAMTAARVLRAERITVLLVDTSPRPQPLAAKLAAEMGARYLPLPYANADTLSRAVKSAAQSEQGLARP</sequence>
<dbReference type="SMART" id="SM00327">
    <property type="entry name" value="VWA"/>
    <property type="match status" value="1"/>
</dbReference>
<evidence type="ECO:0000256" key="2">
    <source>
        <dbReference type="SAM" id="MobiDB-lite"/>
    </source>
</evidence>
<feature type="compositionally biased region" description="Pro residues" evidence="2">
    <location>
        <begin position="272"/>
        <end position="282"/>
    </location>
</feature>
<dbReference type="SUPFAM" id="SSF52540">
    <property type="entry name" value="P-loop containing nucleoside triphosphate hydrolases"/>
    <property type="match status" value="1"/>
</dbReference>
<dbReference type="PANTHER" id="PTHR43473">
    <property type="entry name" value="MAGNESIUM-CHELATASE SUBUNIT CHLD, CHLOROPLASTIC"/>
    <property type="match status" value="1"/>
</dbReference>
<dbReference type="Pfam" id="PF13519">
    <property type="entry name" value="VWA_2"/>
    <property type="match status" value="1"/>
</dbReference>
<dbReference type="SUPFAM" id="SSF53300">
    <property type="entry name" value="vWA-like"/>
    <property type="match status" value="1"/>
</dbReference>
<dbReference type="InterPro" id="IPR041628">
    <property type="entry name" value="ChlI/MoxR_AAA_lid"/>
</dbReference>
<evidence type="ECO:0000313" key="4">
    <source>
        <dbReference type="EMBL" id="KAA5612894.1"/>
    </source>
</evidence>
<dbReference type="EMBL" id="VWPK01000009">
    <property type="protein sequence ID" value="KAA5612894.1"/>
    <property type="molecule type" value="Genomic_DNA"/>
</dbReference>
<dbReference type="AlphaFoldDB" id="A0A5M6IX36"/>
<evidence type="ECO:0000256" key="1">
    <source>
        <dbReference type="ARBA" id="ARBA00005799"/>
    </source>
</evidence>
<proteinExistence type="inferred from homology"/>
<dbReference type="Proteomes" id="UP000325255">
    <property type="component" value="Unassembled WGS sequence"/>
</dbReference>
<name>A0A5M6IX36_9PROT</name>
<dbReference type="Gene3D" id="3.40.50.300">
    <property type="entry name" value="P-loop containing nucleotide triphosphate hydrolases"/>
    <property type="match status" value="1"/>
</dbReference>
<gene>
    <name evidence="4" type="ORF">F1189_07600</name>
</gene>
<dbReference type="Pfam" id="PF17863">
    <property type="entry name" value="AAA_lid_2"/>
    <property type="match status" value="1"/>
</dbReference>
<evidence type="ECO:0000313" key="5">
    <source>
        <dbReference type="Proteomes" id="UP000325255"/>
    </source>
</evidence>
<dbReference type="InterPro" id="IPR036465">
    <property type="entry name" value="vWFA_dom_sf"/>
</dbReference>
<evidence type="ECO:0000259" key="3">
    <source>
        <dbReference type="PROSITE" id="PS50234"/>
    </source>
</evidence>
<comment type="similarity">
    <text evidence="1">Belongs to the Mg-chelatase subunits D/I family.</text>
</comment>
<dbReference type="NCBIfam" id="NF009943">
    <property type="entry name" value="PRK13406.1"/>
    <property type="match status" value="1"/>
</dbReference>
<dbReference type="InterPro" id="IPR041702">
    <property type="entry name" value="BchD/ChlD_VWA"/>
</dbReference>
<protein>
    <submittedName>
        <fullName evidence="4">Magnesium chelatase subunit D</fullName>
    </submittedName>
</protein>
<feature type="region of interest" description="Disordered" evidence="2">
    <location>
        <begin position="264"/>
        <end position="298"/>
    </location>
</feature>
<feature type="compositionally biased region" description="Polar residues" evidence="2">
    <location>
        <begin position="325"/>
        <end position="347"/>
    </location>
</feature>
<dbReference type="OrthoDB" id="9775079at2"/>
<comment type="caution">
    <text evidence="4">The sequence shown here is derived from an EMBL/GenBank/DDBJ whole genome shotgun (WGS) entry which is preliminary data.</text>
</comment>
<dbReference type="CDD" id="cd01451">
    <property type="entry name" value="vWA_Magnesium_chelatase"/>
    <property type="match status" value="1"/>
</dbReference>
<organism evidence="4 5">
    <name type="scientific">Rhodovastum atsumiense</name>
    <dbReference type="NCBI Taxonomy" id="504468"/>
    <lineage>
        <taxon>Bacteria</taxon>
        <taxon>Pseudomonadati</taxon>
        <taxon>Pseudomonadota</taxon>
        <taxon>Alphaproteobacteria</taxon>
        <taxon>Acetobacterales</taxon>
        <taxon>Acetobacteraceae</taxon>
        <taxon>Rhodovastum</taxon>
    </lineage>
</organism>
<dbReference type="PROSITE" id="PS50234">
    <property type="entry name" value="VWFA"/>
    <property type="match status" value="1"/>
</dbReference>
<feature type="domain" description="VWFA" evidence="3">
    <location>
        <begin position="420"/>
        <end position="560"/>
    </location>
</feature>
<reference evidence="4 5" key="1">
    <citation type="submission" date="2019-09" db="EMBL/GenBank/DDBJ databases">
        <title>Genome sequence of Rhodovastum atsumiense, a diverse member of the Acetobacteraceae family of non-sulfur purple photosynthetic bacteria.</title>
        <authorList>
            <person name="Meyer T."/>
            <person name="Kyndt J."/>
        </authorList>
    </citation>
    <scope>NUCLEOTIDE SEQUENCE [LARGE SCALE GENOMIC DNA]</scope>
    <source>
        <strain evidence="4 5">DSM 21279</strain>
    </source>
</reference>
<dbReference type="Gene3D" id="3.40.50.410">
    <property type="entry name" value="von Willebrand factor, type A domain"/>
    <property type="match status" value="1"/>
</dbReference>